<accession>A0AAV2TQI2</accession>
<evidence type="ECO:0000256" key="2">
    <source>
        <dbReference type="ARBA" id="ARBA00022448"/>
    </source>
</evidence>
<evidence type="ECO:0000313" key="11">
    <source>
        <dbReference type="Proteomes" id="UP001497525"/>
    </source>
</evidence>
<evidence type="ECO:0000313" key="10">
    <source>
        <dbReference type="EMBL" id="CAL5137647.1"/>
    </source>
</evidence>
<proteinExistence type="inferred from homology"/>
<keyword evidence="6 8" id="KW-0906">Nuclear pore complex</keyword>
<feature type="region of interest" description="Disordered" evidence="9">
    <location>
        <begin position="14"/>
        <end position="35"/>
    </location>
</feature>
<dbReference type="InterPro" id="IPR007252">
    <property type="entry name" value="Nup84/Nup107"/>
</dbReference>
<dbReference type="AlphaFoldDB" id="A0AAV2TQI2"/>
<dbReference type="Gene3D" id="1.20.190.50">
    <property type="match status" value="1"/>
</dbReference>
<comment type="function">
    <text evidence="8">Functions as a component of the nuclear pore complex (NPC).</text>
</comment>
<evidence type="ECO:0000256" key="5">
    <source>
        <dbReference type="ARBA" id="ARBA00023010"/>
    </source>
</evidence>
<dbReference type="Pfam" id="PF04121">
    <property type="entry name" value="Nup84_Nup100"/>
    <property type="match status" value="2"/>
</dbReference>
<comment type="subcellular location">
    <subcellularLocation>
        <location evidence="8">Nucleus</location>
        <location evidence="8">Nuclear pore complex</location>
    </subcellularLocation>
    <subcellularLocation>
        <location evidence="8">Nucleus membrane</location>
    </subcellularLocation>
</comment>
<keyword evidence="5 8" id="KW-0811">Translocation</keyword>
<sequence length="1089" mass="121387">MTLSGTLNNRNSSFRTTMCLGPDDSRGDLGASGPLKDRSANSDVILLNNYVDKNPASLTNVTLLLDEEPTIFDSSDLFDRFHAILSDENVSPVDLPLQYSKVCAQTARSLPKIAANALYCDSLPNVKNLLDLLNLEKDTWALISALYTDRFESGYKGDGNELKDFSAVQHSEREIINLLYEKDSALRETQMLIDWLERRVREQIEEVAERYECLFNQNLTWENTAQMLDCLPASELRSRRLITELHPDAIYRGGAHLDPNDETDDDRYLNYLFLCIRGGDMQRAQRLCMQRGEFWRAISLEGWRPFHFTGFTDIPSQADLLSGENMELDSEWVDVQMPGGLQQVKSRPGPQASSNYVEGNASRVLFRSVCWWNAENTKLRPYERAIYASMSGNLSVLTRTLPASWADLTWAHCRALIEAQVDSRLRSLLRTGPRSDTLAVTGKTTVWPLDGGISLPDSAWMAKTWSLGETFAKIDSCLGWSALSCLKNSTELSMEKMRSSALNNFLNGDANVPCDSGRPTGKGFGDELSIPVILYCLFYAAHQALMLREYDAYLDAAASVMPRLVAASLGTSESGNSAPSGTLRPPGLLKSGTKDPVVCHALRFMAHLVLFLKAVEPDIQDEPCAQILKAYLSVLIVDHRIDLIADYTATLPSINMRIDWYSAFLTDITIPAERERCLTLASSAGFDIQRLTRAVVRLLRQRQPVPMFDPLSNGGAMTLVDSTLSTGLASLLQEEKLGKLTETDRMRILAMDWLFYDPRQRGEALVVANSLLRVFVAMNCLKAAQQVLSKLPLGTLGHAKMICTNLGPPIWLLNTIREHECLVMYLDSQEAFADWFKQAHSKRPIAPPDTGTSVSNVYGTRGLTQRLQAEEAKKSYEAQLERWHHELQLDTDLAAEKLMALLTYPKPGWLVDIDEPGMNKTDDTADEATSDVVGKDDGFDRPGETGDVNVAESSRNCDLTGLGESPESRKLQMHVLRESCLTTAVFFLIRLFQTANMHQECVDLVNLVAAERSDLAKLFSKSQRRKLIDLITDSMEHLRAKEGDPLGYPMEPDETSTTRSLLSGTSSVSKVVSYAPHKCSQTIEVDESE</sequence>
<gene>
    <name evidence="10" type="ORF">CDAUBV1_LOCUS11931</name>
</gene>
<protein>
    <recommendedName>
        <fullName evidence="8">Nuclear pore complex protein</fullName>
    </recommendedName>
</protein>
<dbReference type="GO" id="GO:0031965">
    <property type="term" value="C:nuclear membrane"/>
    <property type="evidence" value="ECO:0007669"/>
    <property type="project" value="UniProtKB-SubCell"/>
</dbReference>
<keyword evidence="8" id="KW-0472">Membrane</keyword>
<keyword evidence="2 8" id="KW-0813">Transport</keyword>
<name>A0AAV2TQI2_CALDB</name>
<dbReference type="Proteomes" id="UP001497525">
    <property type="component" value="Unassembled WGS sequence"/>
</dbReference>
<feature type="region of interest" description="Disordered" evidence="9">
    <location>
        <begin position="922"/>
        <end position="944"/>
    </location>
</feature>
<keyword evidence="7 8" id="KW-0539">Nucleus</keyword>
<keyword evidence="4" id="KW-0653">Protein transport</keyword>
<dbReference type="EMBL" id="CAXLJL010000412">
    <property type="protein sequence ID" value="CAL5137647.1"/>
    <property type="molecule type" value="Genomic_DNA"/>
</dbReference>
<evidence type="ECO:0000256" key="3">
    <source>
        <dbReference type="ARBA" id="ARBA00022816"/>
    </source>
</evidence>
<reference evidence="10" key="1">
    <citation type="submission" date="2024-06" db="EMBL/GenBank/DDBJ databases">
        <authorList>
            <person name="Liu X."/>
            <person name="Lenzi L."/>
            <person name="Haldenby T S."/>
            <person name="Uol C."/>
        </authorList>
    </citation>
    <scope>NUCLEOTIDE SEQUENCE</scope>
</reference>
<dbReference type="Gene3D" id="1.10.3450.20">
    <property type="match status" value="1"/>
</dbReference>
<comment type="caution">
    <text evidence="10">The sequence shown here is derived from an EMBL/GenBank/DDBJ whole genome shotgun (WGS) entry which is preliminary data.</text>
</comment>
<comment type="similarity">
    <text evidence="1 8">Belongs to the nucleoporin Nup84/Nup107 family.</text>
</comment>
<comment type="subunit">
    <text evidence="8">Part of the nuclear pore complex (NPC).</text>
</comment>
<dbReference type="GO" id="GO:0006406">
    <property type="term" value="P:mRNA export from nucleus"/>
    <property type="evidence" value="ECO:0007669"/>
    <property type="project" value="TreeGrafter"/>
</dbReference>
<dbReference type="GO" id="GO:0000973">
    <property type="term" value="P:post-transcriptional tethering of RNA polymerase II gene DNA at nuclear periphery"/>
    <property type="evidence" value="ECO:0007669"/>
    <property type="project" value="TreeGrafter"/>
</dbReference>
<dbReference type="GO" id="GO:0017056">
    <property type="term" value="F:structural constituent of nuclear pore"/>
    <property type="evidence" value="ECO:0007669"/>
    <property type="project" value="UniProtKB-UniRule"/>
</dbReference>
<evidence type="ECO:0000256" key="1">
    <source>
        <dbReference type="ARBA" id="ARBA00009510"/>
    </source>
</evidence>
<dbReference type="PANTHER" id="PTHR13003:SF2">
    <property type="entry name" value="NUCLEAR PORE COMPLEX PROTEIN NUP107"/>
    <property type="match status" value="1"/>
</dbReference>
<evidence type="ECO:0000256" key="9">
    <source>
        <dbReference type="SAM" id="MobiDB-lite"/>
    </source>
</evidence>
<feature type="region of interest" description="Disordered" evidence="9">
    <location>
        <begin position="1041"/>
        <end position="1062"/>
    </location>
</feature>
<evidence type="ECO:0000256" key="7">
    <source>
        <dbReference type="ARBA" id="ARBA00023242"/>
    </source>
</evidence>
<dbReference type="GO" id="GO:0031080">
    <property type="term" value="C:nuclear pore outer ring"/>
    <property type="evidence" value="ECO:0007669"/>
    <property type="project" value="TreeGrafter"/>
</dbReference>
<evidence type="ECO:0000256" key="8">
    <source>
        <dbReference type="RuleBase" id="RU365072"/>
    </source>
</evidence>
<evidence type="ECO:0000256" key="4">
    <source>
        <dbReference type="ARBA" id="ARBA00022927"/>
    </source>
</evidence>
<dbReference type="GO" id="GO:0006606">
    <property type="term" value="P:protein import into nucleus"/>
    <property type="evidence" value="ECO:0007669"/>
    <property type="project" value="TreeGrafter"/>
</dbReference>
<organism evidence="10 11">
    <name type="scientific">Calicophoron daubneyi</name>
    <name type="common">Rumen fluke</name>
    <name type="synonym">Paramphistomum daubneyi</name>
    <dbReference type="NCBI Taxonomy" id="300641"/>
    <lineage>
        <taxon>Eukaryota</taxon>
        <taxon>Metazoa</taxon>
        <taxon>Spiralia</taxon>
        <taxon>Lophotrochozoa</taxon>
        <taxon>Platyhelminthes</taxon>
        <taxon>Trematoda</taxon>
        <taxon>Digenea</taxon>
        <taxon>Plagiorchiida</taxon>
        <taxon>Pronocephalata</taxon>
        <taxon>Paramphistomoidea</taxon>
        <taxon>Paramphistomidae</taxon>
        <taxon>Calicophoron</taxon>
    </lineage>
</organism>
<dbReference type="PANTHER" id="PTHR13003">
    <property type="entry name" value="NUP107-RELATED"/>
    <property type="match status" value="1"/>
</dbReference>
<keyword evidence="3" id="KW-0509">mRNA transport</keyword>
<evidence type="ECO:0000256" key="6">
    <source>
        <dbReference type="ARBA" id="ARBA00023132"/>
    </source>
</evidence>
<feature type="compositionally biased region" description="Basic and acidic residues" evidence="9">
    <location>
        <begin position="933"/>
        <end position="944"/>
    </location>
</feature>